<dbReference type="GO" id="GO:0003677">
    <property type="term" value="F:DNA binding"/>
    <property type="evidence" value="ECO:0007669"/>
    <property type="project" value="UniProtKB-KW"/>
</dbReference>
<evidence type="ECO:0000256" key="5">
    <source>
        <dbReference type="ARBA" id="ARBA00023242"/>
    </source>
</evidence>
<evidence type="ECO:0000256" key="6">
    <source>
        <dbReference type="SAM" id="MobiDB-lite"/>
    </source>
</evidence>
<dbReference type="CDD" id="cd00067">
    <property type="entry name" value="GAL4"/>
    <property type="match status" value="1"/>
</dbReference>
<dbReference type="GO" id="GO:0006351">
    <property type="term" value="P:DNA-templated transcription"/>
    <property type="evidence" value="ECO:0007669"/>
    <property type="project" value="InterPro"/>
</dbReference>
<reference evidence="8" key="1">
    <citation type="submission" date="2022-11" db="EMBL/GenBank/DDBJ databases">
        <authorList>
            <person name="Petersen C."/>
        </authorList>
    </citation>
    <scope>NUCLEOTIDE SEQUENCE</scope>
    <source>
        <strain evidence="8">IBT 19713</strain>
    </source>
</reference>
<dbReference type="SMART" id="SM00906">
    <property type="entry name" value="Fungal_trans"/>
    <property type="match status" value="1"/>
</dbReference>
<evidence type="ECO:0000259" key="7">
    <source>
        <dbReference type="PROSITE" id="PS50048"/>
    </source>
</evidence>
<keyword evidence="1" id="KW-0479">Metal-binding</keyword>
<feature type="domain" description="Zn(2)-C6 fungal-type" evidence="7">
    <location>
        <begin position="27"/>
        <end position="56"/>
    </location>
</feature>
<dbReference type="OrthoDB" id="3266505at2759"/>
<dbReference type="Pfam" id="PF00172">
    <property type="entry name" value="Zn_clus"/>
    <property type="match status" value="1"/>
</dbReference>
<dbReference type="InterPro" id="IPR001138">
    <property type="entry name" value="Zn2Cys6_DnaBD"/>
</dbReference>
<dbReference type="CDD" id="cd12148">
    <property type="entry name" value="fungal_TF_MHR"/>
    <property type="match status" value="1"/>
</dbReference>
<keyword evidence="2" id="KW-0805">Transcription regulation</keyword>
<dbReference type="EMBL" id="JAPQKS010000006">
    <property type="protein sequence ID" value="KAJ5223845.1"/>
    <property type="molecule type" value="Genomic_DNA"/>
</dbReference>
<evidence type="ECO:0000256" key="4">
    <source>
        <dbReference type="ARBA" id="ARBA00023163"/>
    </source>
</evidence>
<dbReference type="GO" id="GO:0008270">
    <property type="term" value="F:zinc ion binding"/>
    <property type="evidence" value="ECO:0007669"/>
    <property type="project" value="InterPro"/>
</dbReference>
<dbReference type="AlphaFoldDB" id="A0A9W9NPS9"/>
<dbReference type="PROSITE" id="PS00463">
    <property type="entry name" value="ZN2_CY6_FUNGAL_1"/>
    <property type="match status" value="1"/>
</dbReference>
<keyword evidence="9" id="KW-1185">Reference proteome</keyword>
<dbReference type="InterPro" id="IPR036864">
    <property type="entry name" value="Zn2-C6_fun-type_DNA-bd_sf"/>
</dbReference>
<dbReference type="Gene3D" id="4.10.240.10">
    <property type="entry name" value="Zn(2)-C6 fungal-type DNA-binding domain"/>
    <property type="match status" value="1"/>
</dbReference>
<keyword evidence="5" id="KW-0539">Nucleus</keyword>
<evidence type="ECO:0000313" key="9">
    <source>
        <dbReference type="Proteomes" id="UP001150941"/>
    </source>
</evidence>
<keyword evidence="4" id="KW-0804">Transcription</keyword>
<sequence>MSMELPDELRGTKRKREGQARRRASLACDTCRRQKEKCEGGPPCWRCQRLGRPCHFQEAAPANRKFIHSTPKDLAMIPSGDSDQRVQNLERIVRHFLGDIPLDEESVGRIAAKCRVEDDELEASLDVNESFDVQFISGNVAFYSGEFSHWNFSEKLRRSETILASDPSPIPRPNRHRGNGPSSPRPIAEFLIHVFFKYVEVNTFYLERRWIENKLRLCYNPATEFTASDIPWVCSFFAVLAIGTQVAHMEESQARPDPTSPASEEITVCSEDSVGLDFYRMASRLVPDVILAASYESVQAFLLLAIYGLPVSTGGLSYTYFGLAMKMAIQNGMHRKYAGTDCDPRTVELRNRLFWTVYSLERRISIMHGRPTSLSRSEINADLPTDCPTFESPNFANAIAFIELVMWTGEVAETLNQFKKCPKRLLLEYSERLLQLKSNIQSWWNSVPIDLEDLEKKPDQPLFRQKVHLKLCYLSIYIYMGRPFIFKENNQATHSGEGQNAGKEHRSELVQDCVKSALGTLDLLQSLSNHVGLCRASYTEFSSCRAAILVILAECLNSGNSPELQGGLDRGMVLIRQMIGGTASESEISYIESIEAAIRELSSNENPASAESSAESCSSATAYAKFKDWTQSMKKDKNAMHTTELSSFSPVSHLTARTDNTFPDLADIFEHDWPANELGLAPELFLDSTT</sequence>
<feature type="region of interest" description="Disordered" evidence="6">
    <location>
        <begin position="163"/>
        <end position="182"/>
    </location>
</feature>
<accession>A0A9W9NPS9</accession>
<dbReference type="Pfam" id="PF04082">
    <property type="entry name" value="Fungal_trans"/>
    <property type="match status" value="1"/>
</dbReference>
<dbReference type="PANTHER" id="PTHR46910:SF15">
    <property type="entry name" value="PRNA PROTEIN"/>
    <property type="match status" value="1"/>
</dbReference>
<dbReference type="InterPro" id="IPR050987">
    <property type="entry name" value="AtrR-like"/>
</dbReference>
<evidence type="ECO:0000313" key="8">
    <source>
        <dbReference type="EMBL" id="KAJ5223845.1"/>
    </source>
</evidence>
<proteinExistence type="predicted"/>
<dbReference type="Proteomes" id="UP001150941">
    <property type="component" value="Unassembled WGS sequence"/>
</dbReference>
<dbReference type="GO" id="GO:0000981">
    <property type="term" value="F:DNA-binding transcription factor activity, RNA polymerase II-specific"/>
    <property type="evidence" value="ECO:0007669"/>
    <property type="project" value="InterPro"/>
</dbReference>
<name>A0A9W9NPS9_9EURO</name>
<protein>
    <recommendedName>
        <fullName evidence="7">Zn(2)-C6 fungal-type domain-containing protein</fullName>
    </recommendedName>
</protein>
<dbReference type="PROSITE" id="PS50048">
    <property type="entry name" value="ZN2_CY6_FUNGAL_2"/>
    <property type="match status" value="1"/>
</dbReference>
<reference evidence="8" key="2">
    <citation type="journal article" date="2023" name="IMA Fungus">
        <title>Comparative genomic study of the Penicillium genus elucidates a diverse pangenome and 15 lateral gene transfer events.</title>
        <authorList>
            <person name="Petersen C."/>
            <person name="Sorensen T."/>
            <person name="Nielsen M.R."/>
            <person name="Sondergaard T.E."/>
            <person name="Sorensen J.L."/>
            <person name="Fitzpatrick D.A."/>
            <person name="Frisvad J.C."/>
            <person name="Nielsen K.L."/>
        </authorList>
    </citation>
    <scope>NUCLEOTIDE SEQUENCE</scope>
    <source>
        <strain evidence="8">IBT 19713</strain>
    </source>
</reference>
<dbReference type="GeneID" id="83204986"/>
<evidence type="ECO:0000256" key="2">
    <source>
        <dbReference type="ARBA" id="ARBA00023015"/>
    </source>
</evidence>
<evidence type="ECO:0000256" key="1">
    <source>
        <dbReference type="ARBA" id="ARBA00022723"/>
    </source>
</evidence>
<keyword evidence="3" id="KW-0238">DNA-binding</keyword>
<dbReference type="PANTHER" id="PTHR46910">
    <property type="entry name" value="TRANSCRIPTION FACTOR PDR1"/>
    <property type="match status" value="1"/>
</dbReference>
<dbReference type="SUPFAM" id="SSF57701">
    <property type="entry name" value="Zn2/Cys6 DNA-binding domain"/>
    <property type="match status" value="1"/>
</dbReference>
<comment type="caution">
    <text evidence="8">The sequence shown here is derived from an EMBL/GenBank/DDBJ whole genome shotgun (WGS) entry which is preliminary data.</text>
</comment>
<gene>
    <name evidence="8" type="ORF">N7468_008387</name>
</gene>
<dbReference type="RefSeq" id="XP_058328028.1">
    <property type="nucleotide sequence ID" value="XM_058477683.1"/>
</dbReference>
<organism evidence="8 9">
    <name type="scientific">Penicillium chermesinum</name>
    <dbReference type="NCBI Taxonomy" id="63820"/>
    <lineage>
        <taxon>Eukaryota</taxon>
        <taxon>Fungi</taxon>
        <taxon>Dikarya</taxon>
        <taxon>Ascomycota</taxon>
        <taxon>Pezizomycotina</taxon>
        <taxon>Eurotiomycetes</taxon>
        <taxon>Eurotiomycetidae</taxon>
        <taxon>Eurotiales</taxon>
        <taxon>Aspergillaceae</taxon>
        <taxon>Penicillium</taxon>
    </lineage>
</organism>
<dbReference type="InterPro" id="IPR007219">
    <property type="entry name" value="XnlR_reg_dom"/>
</dbReference>
<evidence type="ECO:0000256" key="3">
    <source>
        <dbReference type="ARBA" id="ARBA00023125"/>
    </source>
</evidence>
<dbReference type="SMART" id="SM00066">
    <property type="entry name" value="GAL4"/>
    <property type="match status" value="1"/>
</dbReference>